<sequence>MGMDPDKEVVLWTLELRWSFNLLCIHSGGLQMSLTKVTELRTKKLPIKETFEVVLKTTMKTLLALILIFTLCSVTLGQRCPLICEGPRGSICCRFDDGVCCPSGVRCCPNGAICDARDPRERCVWV</sequence>
<proteinExistence type="predicted"/>
<dbReference type="EMBL" id="AZBU02000004">
    <property type="protein sequence ID" value="TKR82555.1"/>
    <property type="molecule type" value="Genomic_DNA"/>
</dbReference>
<reference evidence="2 3" key="1">
    <citation type="journal article" date="2015" name="Genome Biol.">
        <title>Comparative genomics of Steinernema reveals deeply conserved gene regulatory networks.</title>
        <authorList>
            <person name="Dillman A.R."/>
            <person name="Macchietto M."/>
            <person name="Porter C.F."/>
            <person name="Rogers A."/>
            <person name="Williams B."/>
            <person name="Antoshechkin I."/>
            <person name="Lee M.M."/>
            <person name="Goodwin Z."/>
            <person name="Lu X."/>
            <person name="Lewis E.E."/>
            <person name="Goodrich-Blair H."/>
            <person name="Stock S.P."/>
            <person name="Adams B.J."/>
            <person name="Sternberg P.W."/>
            <person name="Mortazavi A."/>
        </authorList>
    </citation>
    <scope>NUCLEOTIDE SEQUENCE [LARGE SCALE GENOMIC DNA]</scope>
    <source>
        <strain evidence="2 3">ALL</strain>
    </source>
</reference>
<gene>
    <name evidence="2" type="ORF">L596_016264</name>
</gene>
<organism evidence="2 3">
    <name type="scientific">Steinernema carpocapsae</name>
    <name type="common">Entomopathogenic nematode</name>
    <dbReference type="NCBI Taxonomy" id="34508"/>
    <lineage>
        <taxon>Eukaryota</taxon>
        <taxon>Metazoa</taxon>
        <taxon>Ecdysozoa</taxon>
        <taxon>Nematoda</taxon>
        <taxon>Chromadorea</taxon>
        <taxon>Rhabditida</taxon>
        <taxon>Tylenchina</taxon>
        <taxon>Panagrolaimomorpha</taxon>
        <taxon>Strongyloidoidea</taxon>
        <taxon>Steinernematidae</taxon>
        <taxon>Steinernema</taxon>
    </lineage>
</organism>
<accession>A0A4V6A3C8</accession>
<dbReference type="Proteomes" id="UP000298663">
    <property type="component" value="Unassembled WGS sequence"/>
</dbReference>
<name>A0A4V6A3C8_STECR</name>
<feature type="domain" description="Granulins" evidence="1">
    <location>
        <begin position="89"/>
        <end position="118"/>
    </location>
</feature>
<evidence type="ECO:0000313" key="3">
    <source>
        <dbReference type="Proteomes" id="UP000298663"/>
    </source>
</evidence>
<evidence type="ECO:0000259" key="1">
    <source>
        <dbReference type="Pfam" id="PF00396"/>
    </source>
</evidence>
<dbReference type="AlphaFoldDB" id="A0A4V6A3C8"/>
<evidence type="ECO:0000313" key="2">
    <source>
        <dbReference type="EMBL" id="TKR82555.1"/>
    </source>
</evidence>
<dbReference type="Pfam" id="PF00396">
    <property type="entry name" value="Granulin"/>
    <property type="match status" value="1"/>
</dbReference>
<reference evidence="2 3" key="2">
    <citation type="journal article" date="2019" name="G3 (Bethesda)">
        <title>Hybrid Assembly of the Genome of the Entomopathogenic Nematode Steinernema carpocapsae Identifies the X-Chromosome.</title>
        <authorList>
            <person name="Serra L."/>
            <person name="Macchietto M."/>
            <person name="Macias-Munoz A."/>
            <person name="McGill C.J."/>
            <person name="Rodriguez I.M."/>
            <person name="Rodriguez B."/>
            <person name="Murad R."/>
            <person name="Mortazavi A."/>
        </authorList>
    </citation>
    <scope>NUCLEOTIDE SEQUENCE [LARGE SCALE GENOMIC DNA]</scope>
    <source>
        <strain evidence="2 3">ALL</strain>
    </source>
</reference>
<comment type="caution">
    <text evidence="2">The sequence shown here is derived from an EMBL/GenBank/DDBJ whole genome shotgun (WGS) entry which is preliminary data.</text>
</comment>
<protein>
    <recommendedName>
        <fullName evidence="1">Granulins domain-containing protein</fullName>
    </recommendedName>
</protein>
<dbReference type="InterPro" id="IPR000118">
    <property type="entry name" value="Granulin"/>
</dbReference>
<keyword evidence="3" id="KW-1185">Reference proteome</keyword>